<name>A0AAW9Q4N1_9BURK</name>
<evidence type="ECO:0000313" key="3">
    <source>
        <dbReference type="Proteomes" id="UP001336250"/>
    </source>
</evidence>
<dbReference type="AlphaFoldDB" id="A0AAW9Q4N1"/>
<dbReference type="RefSeq" id="WP_332288845.1">
    <property type="nucleotide sequence ID" value="NZ_JAZIBG010000020.1"/>
</dbReference>
<keyword evidence="1" id="KW-0732">Signal</keyword>
<feature type="chain" id="PRO_5043488599" evidence="1">
    <location>
        <begin position="23"/>
        <end position="51"/>
    </location>
</feature>
<evidence type="ECO:0000256" key="1">
    <source>
        <dbReference type="SAM" id="SignalP"/>
    </source>
</evidence>
<proteinExistence type="predicted"/>
<evidence type="ECO:0000313" key="2">
    <source>
        <dbReference type="EMBL" id="MEF7613906.1"/>
    </source>
</evidence>
<keyword evidence="3" id="KW-1185">Reference proteome</keyword>
<accession>A0AAW9Q4N1</accession>
<dbReference type="EMBL" id="JAZIBG010000020">
    <property type="protein sequence ID" value="MEF7613906.1"/>
    <property type="molecule type" value="Genomic_DNA"/>
</dbReference>
<protein>
    <submittedName>
        <fullName evidence="2">Uncharacterized protein</fullName>
    </submittedName>
</protein>
<feature type="signal peptide" evidence="1">
    <location>
        <begin position="1"/>
        <end position="22"/>
    </location>
</feature>
<sequence length="51" mass="4842">MKTIPSLALGLLGAAVLLPASAQSSVIPGGPAGLRGGASSTAAEAGVRHNF</sequence>
<gene>
    <name evidence="2" type="ORF">V4F39_08295</name>
</gene>
<comment type="caution">
    <text evidence="2">The sequence shown here is derived from an EMBL/GenBank/DDBJ whole genome shotgun (WGS) entry which is preliminary data.</text>
</comment>
<reference evidence="2 3" key="1">
    <citation type="submission" date="2024-02" db="EMBL/GenBank/DDBJ databases">
        <title>Genome sequence of Aquincola sp. MAHUQ-54.</title>
        <authorList>
            <person name="Huq M.A."/>
        </authorList>
    </citation>
    <scope>NUCLEOTIDE SEQUENCE [LARGE SCALE GENOMIC DNA]</scope>
    <source>
        <strain evidence="2 3">MAHUQ-54</strain>
    </source>
</reference>
<dbReference type="Proteomes" id="UP001336250">
    <property type="component" value="Unassembled WGS sequence"/>
</dbReference>
<organism evidence="2 3">
    <name type="scientific">Aquincola agrisoli</name>
    <dbReference type="NCBI Taxonomy" id="3119538"/>
    <lineage>
        <taxon>Bacteria</taxon>
        <taxon>Pseudomonadati</taxon>
        <taxon>Pseudomonadota</taxon>
        <taxon>Betaproteobacteria</taxon>
        <taxon>Burkholderiales</taxon>
        <taxon>Sphaerotilaceae</taxon>
        <taxon>Aquincola</taxon>
    </lineage>
</organism>